<dbReference type="PANTHER" id="PTHR22595:SF79">
    <property type="entry name" value="CHITINASE 12"/>
    <property type="match status" value="1"/>
</dbReference>
<dbReference type="CDD" id="cd00325">
    <property type="entry name" value="chitinase_GH19"/>
    <property type="match status" value="1"/>
</dbReference>
<proteinExistence type="predicted"/>
<dbReference type="InterPro" id="IPR023346">
    <property type="entry name" value="Lysozyme-like_dom_sf"/>
</dbReference>
<accession>A0A5Q5BM62</accession>
<organism evidence="6">
    <name type="scientific">Mycobacterium sp. (strain MCS)</name>
    <dbReference type="NCBI Taxonomy" id="164756"/>
    <lineage>
        <taxon>Bacteria</taxon>
        <taxon>Bacillati</taxon>
        <taxon>Actinomycetota</taxon>
        <taxon>Actinomycetes</taxon>
        <taxon>Mycobacteriales</taxon>
        <taxon>Mycobacteriaceae</taxon>
        <taxon>Mycobacterium</taxon>
    </lineage>
</organism>
<dbReference type="KEGG" id="mmc:Mmcs_3355"/>
<dbReference type="EMBL" id="CP000384">
    <property type="protein sequence ID" value="ABG09462.1"/>
    <property type="molecule type" value="Genomic_DNA"/>
</dbReference>
<dbReference type="SUPFAM" id="SSF53955">
    <property type="entry name" value="Lysozyme-like"/>
    <property type="match status" value="1"/>
</dbReference>
<dbReference type="GO" id="GO:0008843">
    <property type="term" value="F:endochitinase activity"/>
    <property type="evidence" value="ECO:0007669"/>
    <property type="project" value="UniProtKB-EC"/>
</dbReference>
<reference evidence="6" key="1">
    <citation type="submission" date="2006-06" db="EMBL/GenBank/DDBJ databases">
        <title>Complete sequence of chromosome of Mycobacterium sp. MCS.</title>
        <authorList>
            <consortium name="US DOE Joint Genome Institute"/>
            <person name="Copeland A."/>
            <person name="Lucas S."/>
            <person name="Lapidus A."/>
            <person name="Barry K."/>
            <person name="Detter J.C."/>
            <person name="Glavina del Rio T."/>
            <person name="Hammon N."/>
            <person name="Israni S."/>
            <person name="Dalin E."/>
            <person name="Tice H."/>
            <person name="Pitluck S."/>
            <person name="Martinez M."/>
            <person name="Schmutz J."/>
            <person name="Larimer F."/>
            <person name="Land M."/>
            <person name="Hauser L."/>
            <person name="Kyrpides N."/>
            <person name="Kim E."/>
            <person name="Miller C.D."/>
            <person name="Hughes J.E."/>
            <person name="Anderson A.J."/>
            <person name="Sims R.C."/>
            <person name="Richardson P."/>
        </authorList>
    </citation>
    <scope>NUCLEOTIDE SEQUENCE [LARGE SCALE GENOMIC DNA]</scope>
    <source>
        <strain evidence="6">MCS</strain>
    </source>
</reference>
<name>A0A5Q5BM62_MYCSS</name>
<keyword evidence="2 4" id="KW-1015">Disulfide bond</keyword>
<dbReference type="GO" id="GO:0006032">
    <property type="term" value="P:chitin catabolic process"/>
    <property type="evidence" value="ECO:0007669"/>
    <property type="project" value="InterPro"/>
</dbReference>
<evidence type="ECO:0000256" key="4">
    <source>
        <dbReference type="PIRSR" id="PIRSR001060-2"/>
    </source>
</evidence>
<evidence type="ECO:0000256" key="1">
    <source>
        <dbReference type="ARBA" id="ARBA00022821"/>
    </source>
</evidence>
<evidence type="ECO:0000313" key="6">
    <source>
        <dbReference type="EMBL" id="ABG09462.1"/>
    </source>
</evidence>
<keyword evidence="1" id="KW-0611">Plant defense</keyword>
<dbReference type="Pfam" id="PF00182">
    <property type="entry name" value="Glyco_hydro_19"/>
    <property type="match status" value="1"/>
</dbReference>
<keyword evidence="6" id="KW-0378">Hydrolase</keyword>
<dbReference type="GO" id="GO:0050832">
    <property type="term" value="P:defense response to fungus"/>
    <property type="evidence" value="ECO:0007669"/>
    <property type="project" value="UniProtKB-ARBA"/>
</dbReference>
<protein>
    <submittedName>
        <fullName evidence="6">Chitinase</fullName>
        <ecNumber evidence="6">3.2.1.14</ecNumber>
    </submittedName>
</protein>
<keyword evidence="6" id="KW-0326">Glycosidase</keyword>
<feature type="disulfide bond" evidence="4">
    <location>
        <begin position="234"/>
        <end position="266"/>
    </location>
</feature>
<sequence>MRQNPLLGPGDVVTLGEECNRQIGRFDMRYLRTAACLAVAAVVGCGAQSMPVPPHADADPASAFVVSREEFDRAFPGRIGFYSYDDLVDALPSFPAFATTGDETTRRREVAAFFGNISHETGGLEIIEESPQRRRVYCDADLPFGCPAGEDAYFGRGPGQLSWNYNYRAAGDALGVDLLTEPELVAQDAPLAWRTALWFWTTQKAAAAATPHDAMVRGLGFGETIRAFNGVLECGGGNPAQVQSRVDAYLRISALLGVPPGEDLYC</sequence>
<dbReference type="EC" id="3.2.1.14" evidence="6"/>
<feature type="disulfide bond" evidence="4">
    <location>
        <begin position="138"/>
        <end position="146"/>
    </location>
</feature>
<dbReference type="PIRSF" id="PIRSF001060">
    <property type="entry name" value="Endochitinase"/>
    <property type="match status" value="1"/>
</dbReference>
<dbReference type="Gene3D" id="1.10.530.10">
    <property type="match status" value="1"/>
</dbReference>
<feature type="domain" description="Glycoside hydrolase family 19 catalytic" evidence="5">
    <location>
        <begin position="73"/>
        <end position="266"/>
    </location>
</feature>
<feature type="active site" description="Proton donor" evidence="3">
    <location>
        <position position="120"/>
    </location>
</feature>
<dbReference type="InterPro" id="IPR000726">
    <property type="entry name" value="Glyco_hydro_19_cat"/>
</dbReference>
<evidence type="ECO:0000259" key="5">
    <source>
        <dbReference type="Pfam" id="PF00182"/>
    </source>
</evidence>
<dbReference type="PANTHER" id="PTHR22595">
    <property type="entry name" value="CHITINASE-RELATED"/>
    <property type="match status" value="1"/>
</dbReference>
<dbReference type="InterPro" id="IPR016283">
    <property type="entry name" value="Glyco_hydro_19"/>
</dbReference>
<dbReference type="GO" id="GO:0005975">
    <property type="term" value="P:carbohydrate metabolic process"/>
    <property type="evidence" value="ECO:0007669"/>
    <property type="project" value="InterPro"/>
</dbReference>
<evidence type="ECO:0000256" key="2">
    <source>
        <dbReference type="ARBA" id="ARBA00023157"/>
    </source>
</evidence>
<gene>
    <name evidence="6" type="ordered locus">Mmcs_3355</name>
</gene>
<dbReference type="Gene3D" id="3.30.20.10">
    <property type="entry name" value="Endochitinase, domain 2"/>
    <property type="match status" value="1"/>
</dbReference>
<dbReference type="AlphaFoldDB" id="A0A5Q5BM62"/>
<dbReference type="GO" id="GO:0016998">
    <property type="term" value="P:cell wall macromolecule catabolic process"/>
    <property type="evidence" value="ECO:0007669"/>
    <property type="project" value="InterPro"/>
</dbReference>
<evidence type="ECO:0000256" key="3">
    <source>
        <dbReference type="PIRSR" id="PIRSR001060-1"/>
    </source>
</evidence>